<reference evidence="2 3" key="1">
    <citation type="submission" date="2011-01" db="EMBL/GenBank/DDBJ databases">
        <authorList>
            <person name="Muzny D."/>
            <person name="Qin X."/>
            <person name="Deng J."/>
            <person name="Jiang H."/>
            <person name="Liu Y."/>
            <person name="Qu J."/>
            <person name="Song X.-Z."/>
            <person name="Zhang L."/>
            <person name="Thornton R."/>
            <person name="Coyle M."/>
            <person name="Francisco L."/>
            <person name="Jackson L."/>
            <person name="Javaid M."/>
            <person name="Korchina V."/>
            <person name="Kovar C."/>
            <person name="Mata R."/>
            <person name="Mathew T."/>
            <person name="Ngo R."/>
            <person name="Nguyen L."/>
            <person name="Nguyen N."/>
            <person name="Okwuonu G."/>
            <person name="Ongeri F."/>
            <person name="Pham C."/>
            <person name="Simmons D."/>
            <person name="Wilczek-Boney K."/>
            <person name="Hale W."/>
            <person name="Jakkamsetti A."/>
            <person name="Pham P."/>
            <person name="Ruth R."/>
            <person name="San Lucas F."/>
            <person name="Warren J."/>
            <person name="Zhang J."/>
            <person name="Zhao Z."/>
            <person name="Zhou C."/>
            <person name="Zhu D."/>
            <person name="Lee S."/>
            <person name="Bess C."/>
            <person name="Blankenburg K."/>
            <person name="Forbes L."/>
            <person name="Fu Q."/>
            <person name="Gubbala S."/>
            <person name="Hirani K."/>
            <person name="Jayaseelan J.C."/>
            <person name="Lara F."/>
            <person name="Munidasa M."/>
            <person name="Palculict T."/>
            <person name="Patil S."/>
            <person name="Pu L.-L."/>
            <person name="Saada N."/>
            <person name="Tang L."/>
            <person name="Weissenberger G."/>
            <person name="Zhu Y."/>
            <person name="Hemphill L."/>
            <person name="Shang Y."/>
            <person name="Youmans B."/>
            <person name="Ayvaz T."/>
            <person name="Ross M."/>
            <person name="Santibanez J."/>
            <person name="Aqrawi P."/>
            <person name="Gross S."/>
            <person name="Joshi V."/>
            <person name="Fowler G."/>
            <person name="Nazareth L."/>
            <person name="Reid J."/>
            <person name="Worley K."/>
            <person name="Petrosino J."/>
            <person name="Highlander S."/>
            <person name="Gibbs R."/>
        </authorList>
    </citation>
    <scope>NUCLEOTIDE SEQUENCE [LARGE SCALE GENOMIC DNA]</scope>
    <source>
        <strain evidence="2 3">SK353</strain>
    </source>
</reference>
<keyword evidence="1" id="KW-0812">Transmembrane</keyword>
<protein>
    <submittedName>
        <fullName evidence="2">Uncharacterized protein</fullName>
    </submittedName>
</protein>
<name>F0FGD9_STRSA</name>
<organism evidence="2 3">
    <name type="scientific">Streptococcus sanguinis SK353</name>
    <dbReference type="NCBI Taxonomy" id="888815"/>
    <lineage>
        <taxon>Bacteria</taxon>
        <taxon>Bacillati</taxon>
        <taxon>Bacillota</taxon>
        <taxon>Bacilli</taxon>
        <taxon>Lactobacillales</taxon>
        <taxon>Streptococcaceae</taxon>
        <taxon>Streptococcus</taxon>
    </lineage>
</organism>
<keyword evidence="1" id="KW-0472">Membrane</keyword>
<evidence type="ECO:0000313" key="2">
    <source>
        <dbReference type="EMBL" id="EGC22008.1"/>
    </source>
</evidence>
<sequence length="254" mass="30120">MRKYFKENVRLLIFLLALVFLSGPFFSFVLSSMSKYLNFDLGDWLSFYGTVSGIVISLLAIHFQLSIEKVKELKKYRPEIILNNDYQLIKPNCKIYFNDKYWYHLVKNHQQNKFVESNDFESIYCSSNKRDKALAIEILNNQPIYNLHIFFGDDMDCDIIPKLNANQRIYVISRAHQREIYSHLVDKKSDFRHVPKQIKIYYTTLAGEVNEYIYDVDSKGYCNMAKKYYGVKYPTLPKGSRLCDYFFNNITENI</sequence>
<proteinExistence type="predicted"/>
<dbReference type="EMBL" id="AEWY01000010">
    <property type="protein sequence ID" value="EGC22008.1"/>
    <property type="molecule type" value="Genomic_DNA"/>
</dbReference>
<evidence type="ECO:0000313" key="3">
    <source>
        <dbReference type="Proteomes" id="UP000004185"/>
    </source>
</evidence>
<dbReference type="AlphaFoldDB" id="F0FGD9"/>
<dbReference type="PATRIC" id="fig|888815.3.peg.1748"/>
<accession>F0FGD9</accession>
<feature type="transmembrane region" description="Helical" evidence="1">
    <location>
        <begin position="12"/>
        <end position="33"/>
    </location>
</feature>
<dbReference type="RefSeq" id="WP_002898825.1">
    <property type="nucleotide sequence ID" value="NZ_GL872307.1"/>
</dbReference>
<dbReference type="HOGENOM" id="CLU_1093826_0_0_9"/>
<comment type="caution">
    <text evidence="2">The sequence shown here is derived from an EMBL/GenBank/DDBJ whole genome shotgun (WGS) entry which is preliminary data.</text>
</comment>
<keyword evidence="1" id="KW-1133">Transmembrane helix</keyword>
<feature type="transmembrane region" description="Helical" evidence="1">
    <location>
        <begin position="45"/>
        <end position="67"/>
    </location>
</feature>
<dbReference type="Proteomes" id="UP000004185">
    <property type="component" value="Unassembled WGS sequence"/>
</dbReference>
<evidence type="ECO:0000256" key="1">
    <source>
        <dbReference type="SAM" id="Phobius"/>
    </source>
</evidence>
<gene>
    <name evidence="2" type="ORF">HMPREF9388_1776</name>
</gene>